<evidence type="ECO:0008006" key="3">
    <source>
        <dbReference type="Google" id="ProtNLM"/>
    </source>
</evidence>
<name>A0ABP9E1D5_9GAMM</name>
<dbReference type="EMBL" id="BAABJY010000002">
    <property type="protein sequence ID" value="GAA4862850.1"/>
    <property type="molecule type" value="Genomic_DNA"/>
</dbReference>
<reference evidence="2" key="1">
    <citation type="journal article" date="2019" name="Int. J. Syst. Evol. Microbiol.">
        <title>The Global Catalogue of Microorganisms (GCM) 10K type strain sequencing project: providing services to taxonomists for standard genome sequencing and annotation.</title>
        <authorList>
            <consortium name="The Broad Institute Genomics Platform"/>
            <consortium name="The Broad Institute Genome Sequencing Center for Infectious Disease"/>
            <person name="Wu L."/>
            <person name="Ma J."/>
        </authorList>
    </citation>
    <scope>NUCLEOTIDE SEQUENCE [LARGE SCALE GENOMIC DNA]</scope>
    <source>
        <strain evidence="2">JCM 18392</strain>
    </source>
</reference>
<protein>
    <recommendedName>
        <fullName evidence="3">AsmA-like C-terminal domain-containing protein</fullName>
    </recommendedName>
</protein>
<keyword evidence="2" id="KW-1185">Reference proteome</keyword>
<comment type="caution">
    <text evidence="1">The sequence shown here is derived from an EMBL/GenBank/DDBJ whole genome shotgun (WGS) entry which is preliminary data.</text>
</comment>
<dbReference type="Proteomes" id="UP001501323">
    <property type="component" value="Unassembled WGS sequence"/>
</dbReference>
<gene>
    <name evidence="1" type="ORF">GCM10023332_13670</name>
</gene>
<proteinExistence type="predicted"/>
<evidence type="ECO:0000313" key="2">
    <source>
        <dbReference type="Proteomes" id="UP001501323"/>
    </source>
</evidence>
<accession>A0ABP9E1D5</accession>
<evidence type="ECO:0000313" key="1">
    <source>
        <dbReference type="EMBL" id="GAA4862850.1"/>
    </source>
</evidence>
<sequence>MLSIPPAQARTLSARIARVTTAVATLEDVRVELDWPASAPRGELRMRAARVDADGLGYRFRSVAWRCPLERDGPDRWRCDGEVRAAGGAPLRLAIDLASGSTDASLSRGSSRVALQRSAATPDLTTLDLTRVPLLWTQALASRAWADGRLQAGTLDGALRVHTPKDGPLRVHGTLRLDGGALETPDARIAAQGLGGRFDIDYRRQGATTLVAVDATLEDGDLLYGNTYVGLPATPVALAISAVSEDGAGWDVPRFSWIDGRVLTATGSAGFTPAGDLQYAEVDLHSDDMQPLGERYLSGWLGLAGLTGLEMRGAFDARLRVAEAGLQAFDARVRGVDLRAADNRFRFDGLDGDVRYSADAPVDSRLRWRSGALGDVAFGPGVLPLRSGDGALTLVGDASIPLLKGALSIHGLEIRPPAGGKALELRGGLALDGLELGALAKALGGPEFGGTLSGRIPSARYVDNRLVFDGGLTMQVFDGTVHVSALEMERPFGVAPTLSANLDLDGLDLLLLTEVFDFGSITGRLHGRIHDLRLVDWTATAFDAELHTEPRKGVRQRISQRAVQNISSVGDASFVSSLQGRLIGLFDDFGYRRIGISCQLVNEVCLMGGLASAGNAFTIVEGSGIPRLTVVGYNRLVDWPTLVERVAAVGKGDVKPVFD</sequence>
<organism evidence="1 2">
    <name type="scientific">Luteimonas vadosa</name>
    <dbReference type="NCBI Taxonomy" id="1165507"/>
    <lineage>
        <taxon>Bacteria</taxon>
        <taxon>Pseudomonadati</taxon>
        <taxon>Pseudomonadota</taxon>
        <taxon>Gammaproteobacteria</taxon>
        <taxon>Lysobacterales</taxon>
        <taxon>Lysobacteraceae</taxon>
        <taxon>Luteimonas</taxon>
    </lineage>
</organism>